<dbReference type="Pfam" id="PF00440">
    <property type="entry name" value="TetR_N"/>
    <property type="match status" value="1"/>
</dbReference>
<evidence type="ECO:0000256" key="2">
    <source>
        <dbReference type="ARBA" id="ARBA00023125"/>
    </source>
</evidence>
<keyword evidence="7" id="KW-1185">Reference proteome</keyword>
<dbReference type="PROSITE" id="PS50977">
    <property type="entry name" value="HTH_TETR_2"/>
    <property type="match status" value="1"/>
</dbReference>
<sequence length="198" mass="21299">MNGEDTRREISRVARSLFATHGYAGTTTRMISLEVGVTPAALHHYFGRKPNLALAVWHATTDIEYARLESAMEAAEGFIDKLHALLGSALQALASDPDSTRFIFSIREDARRTPELAEIVEDNRLAVLVRKLVDFGVETGVVEKGRSADARGAIGAVLLGITAMGPDVSAGRIDQMATGCRLLVEGALFHPDARGSLN</sequence>
<dbReference type="EMBL" id="BAAAQK010000001">
    <property type="protein sequence ID" value="GAA1827849.1"/>
    <property type="molecule type" value="Genomic_DNA"/>
</dbReference>
<dbReference type="SUPFAM" id="SSF46689">
    <property type="entry name" value="Homeodomain-like"/>
    <property type="match status" value="1"/>
</dbReference>
<protein>
    <recommendedName>
        <fullName evidence="5">HTH tetR-type domain-containing protein</fullName>
    </recommendedName>
</protein>
<feature type="domain" description="HTH tetR-type" evidence="5">
    <location>
        <begin position="4"/>
        <end position="64"/>
    </location>
</feature>
<evidence type="ECO:0000256" key="4">
    <source>
        <dbReference type="PROSITE-ProRule" id="PRU00335"/>
    </source>
</evidence>
<accession>A0ABN2MIN2</accession>
<dbReference type="InterPro" id="IPR009057">
    <property type="entry name" value="Homeodomain-like_sf"/>
</dbReference>
<keyword evidence="2 4" id="KW-0238">DNA-binding</keyword>
<feature type="DNA-binding region" description="H-T-H motif" evidence="4">
    <location>
        <begin position="27"/>
        <end position="46"/>
    </location>
</feature>
<organism evidence="6 7">
    <name type="scientific">Pseudonocardia ailaonensis</name>
    <dbReference type="NCBI Taxonomy" id="367279"/>
    <lineage>
        <taxon>Bacteria</taxon>
        <taxon>Bacillati</taxon>
        <taxon>Actinomycetota</taxon>
        <taxon>Actinomycetes</taxon>
        <taxon>Pseudonocardiales</taxon>
        <taxon>Pseudonocardiaceae</taxon>
        <taxon>Pseudonocardia</taxon>
    </lineage>
</organism>
<dbReference type="PANTHER" id="PTHR30055:SF234">
    <property type="entry name" value="HTH-TYPE TRANSCRIPTIONAL REGULATOR BETI"/>
    <property type="match status" value="1"/>
</dbReference>
<evidence type="ECO:0000256" key="3">
    <source>
        <dbReference type="ARBA" id="ARBA00023163"/>
    </source>
</evidence>
<evidence type="ECO:0000256" key="1">
    <source>
        <dbReference type="ARBA" id="ARBA00023015"/>
    </source>
</evidence>
<name>A0ABN2MIN2_9PSEU</name>
<dbReference type="Proteomes" id="UP001500449">
    <property type="component" value="Unassembled WGS sequence"/>
</dbReference>
<comment type="caution">
    <text evidence="6">The sequence shown here is derived from an EMBL/GenBank/DDBJ whole genome shotgun (WGS) entry which is preliminary data.</text>
</comment>
<evidence type="ECO:0000313" key="6">
    <source>
        <dbReference type="EMBL" id="GAA1827849.1"/>
    </source>
</evidence>
<proteinExistence type="predicted"/>
<keyword evidence="3" id="KW-0804">Transcription</keyword>
<dbReference type="PRINTS" id="PR00455">
    <property type="entry name" value="HTHTETR"/>
</dbReference>
<dbReference type="RefSeq" id="WP_344411570.1">
    <property type="nucleotide sequence ID" value="NZ_BAAAQK010000001.1"/>
</dbReference>
<dbReference type="Gene3D" id="1.10.357.10">
    <property type="entry name" value="Tetracycline Repressor, domain 2"/>
    <property type="match status" value="1"/>
</dbReference>
<reference evidence="6 7" key="1">
    <citation type="journal article" date="2019" name="Int. J. Syst. Evol. Microbiol.">
        <title>The Global Catalogue of Microorganisms (GCM) 10K type strain sequencing project: providing services to taxonomists for standard genome sequencing and annotation.</title>
        <authorList>
            <consortium name="The Broad Institute Genomics Platform"/>
            <consortium name="The Broad Institute Genome Sequencing Center for Infectious Disease"/>
            <person name="Wu L."/>
            <person name="Ma J."/>
        </authorList>
    </citation>
    <scope>NUCLEOTIDE SEQUENCE [LARGE SCALE GENOMIC DNA]</scope>
    <source>
        <strain evidence="6 7">JCM 16009</strain>
    </source>
</reference>
<evidence type="ECO:0000259" key="5">
    <source>
        <dbReference type="PROSITE" id="PS50977"/>
    </source>
</evidence>
<keyword evidence="1" id="KW-0805">Transcription regulation</keyword>
<dbReference type="PANTHER" id="PTHR30055">
    <property type="entry name" value="HTH-TYPE TRANSCRIPTIONAL REGULATOR RUTR"/>
    <property type="match status" value="1"/>
</dbReference>
<gene>
    <name evidence="6" type="ORF">GCM10009836_01950</name>
</gene>
<evidence type="ECO:0000313" key="7">
    <source>
        <dbReference type="Proteomes" id="UP001500449"/>
    </source>
</evidence>
<dbReference type="InterPro" id="IPR001647">
    <property type="entry name" value="HTH_TetR"/>
</dbReference>
<dbReference type="InterPro" id="IPR050109">
    <property type="entry name" value="HTH-type_TetR-like_transc_reg"/>
</dbReference>